<dbReference type="STRING" id="258723.GCA_900169305_00797"/>
<dbReference type="PRINTS" id="PR00985">
    <property type="entry name" value="TRNASYNTHLEU"/>
</dbReference>
<dbReference type="Proteomes" id="UP000199589">
    <property type="component" value="Unassembled WGS sequence"/>
</dbReference>
<dbReference type="InterPro" id="IPR015413">
    <property type="entry name" value="Methionyl/Leucyl_tRNA_Synth"/>
</dbReference>
<reference evidence="16" key="1">
    <citation type="submission" date="2016-10" db="EMBL/GenBank/DDBJ databases">
        <authorList>
            <person name="Varghese N."/>
            <person name="Submissions S."/>
        </authorList>
    </citation>
    <scope>NUCLEOTIDE SEQUENCE [LARGE SCALE GENOMIC DNA]</scope>
    <source>
        <strain evidence="16">DSM 16108</strain>
    </source>
</reference>
<dbReference type="GO" id="GO:0005524">
    <property type="term" value="F:ATP binding"/>
    <property type="evidence" value="ECO:0007669"/>
    <property type="project" value="UniProtKB-UniRule"/>
</dbReference>
<dbReference type="InterPro" id="IPR014729">
    <property type="entry name" value="Rossmann-like_a/b/a_fold"/>
</dbReference>
<comment type="subcellular location">
    <subcellularLocation>
        <location evidence="9">Cytoplasm</location>
    </subcellularLocation>
</comment>
<evidence type="ECO:0000256" key="2">
    <source>
        <dbReference type="ARBA" id="ARBA00022490"/>
    </source>
</evidence>
<keyword evidence="3 9" id="KW-0436">Ligase</keyword>
<evidence type="ECO:0000259" key="11">
    <source>
        <dbReference type="Pfam" id="PF00133"/>
    </source>
</evidence>
<gene>
    <name evidence="9" type="primary">leuS</name>
    <name evidence="15" type="ORF">SAMN04488569_100941</name>
</gene>
<keyword evidence="4 9" id="KW-0547">Nucleotide-binding</keyword>
<dbReference type="Gene3D" id="3.10.20.590">
    <property type="match status" value="1"/>
</dbReference>
<keyword evidence="6 9" id="KW-0648">Protein biosynthesis</keyword>
<comment type="caution">
    <text evidence="9">Lacks conserved residue(s) required for the propagation of feature annotation.</text>
</comment>
<dbReference type="EMBL" id="FOSJ01000009">
    <property type="protein sequence ID" value="SFK09325.1"/>
    <property type="molecule type" value="Genomic_DNA"/>
</dbReference>
<dbReference type="RefSeq" id="WP_091896374.1">
    <property type="nucleotide sequence ID" value="NZ_FOSJ01000009.1"/>
</dbReference>
<dbReference type="Gene3D" id="1.10.730.10">
    <property type="entry name" value="Isoleucyl-tRNA Synthetase, Domain 1"/>
    <property type="match status" value="1"/>
</dbReference>
<dbReference type="GO" id="GO:0004823">
    <property type="term" value="F:leucine-tRNA ligase activity"/>
    <property type="evidence" value="ECO:0007669"/>
    <property type="project" value="UniProtKB-UniRule"/>
</dbReference>
<dbReference type="InterPro" id="IPR002300">
    <property type="entry name" value="aa-tRNA-synth_Ia"/>
</dbReference>
<evidence type="ECO:0000256" key="7">
    <source>
        <dbReference type="ARBA" id="ARBA00023146"/>
    </source>
</evidence>
<dbReference type="Pfam" id="PF00133">
    <property type="entry name" value="tRNA-synt_1"/>
    <property type="match status" value="1"/>
</dbReference>
<dbReference type="FunFam" id="3.40.50.620:FF:000056">
    <property type="entry name" value="Leucine--tRNA ligase"/>
    <property type="match status" value="1"/>
</dbReference>
<dbReference type="NCBIfam" id="TIGR00396">
    <property type="entry name" value="leuS_bact"/>
    <property type="match status" value="1"/>
</dbReference>
<dbReference type="FunFam" id="1.10.730.10:FF:000011">
    <property type="entry name" value="Leucine--tRNA ligase chloroplastic/mitochondrial"/>
    <property type="match status" value="1"/>
</dbReference>
<feature type="binding site" evidence="9">
    <location>
        <position position="579"/>
    </location>
    <ligand>
        <name>ATP</name>
        <dbReference type="ChEBI" id="CHEBI:30616"/>
    </ligand>
</feature>
<dbReference type="OrthoDB" id="9810365at2"/>
<dbReference type="GO" id="GO:0005829">
    <property type="term" value="C:cytosol"/>
    <property type="evidence" value="ECO:0007669"/>
    <property type="project" value="TreeGrafter"/>
</dbReference>
<dbReference type="EC" id="6.1.1.4" evidence="9"/>
<dbReference type="Pfam" id="PF08264">
    <property type="entry name" value="Anticodon_1"/>
    <property type="match status" value="1"/>
</dbReference>
<evidence type="ECO:0000256" key="10">
    <source>
        <dbReference type="RuleBase" id="RU363035"/>
    </source>
</evidence>
<evidence type="ECO:0000256" key="9">
    <source>
        <dbReference type="HAMAP-Rule" id="MF_00049"/>
    </source>
</evidence>
<evidence type="ECO:0000259" key="12">
    <source>
        <dbReference type="Pfam" id="PF08264"/>
    </source>
</evidence>
<dbReference type="SUPFAM" id="SSF50677">
    <property type="entry name" value="ValRS/IleRS/LeuRS editing domain"/>
    <property type="match status" value="1"/>
</dbReference>
<keyword evidence="16" id="KW-1185">Reference proteome</keyword>
<evidence type="ECO:0000256" key="3">
    <source>
        <dbReference type="ARBA" id="ARBA00022598"/>
    </source>
</evidence>
<protein>
    <recommendedName>
        <fullName evidence="9">Leucine--tRNA ligase</fullName>
        <ecNumber evidence="9">6.1.1.4</ecNumber>
    </recommendedName>
    <alternativeName>
        <fullName evidence="9">Leucyl-tRNA synthetase</fullName>
        <shortName evidence="9">LeuRS</shortName>
    </alternativeName>
</protein>
<dbReference type="Pfam" id="PF09334">
    <property type="entry name" value="tRNA-synt_1g"/>
    <property type="match status" value="1"/>
</dbReference>
<accession>A0A1I3WP95</accession>
<evidence type="ECO:0000313" key="15">
    <source>
        <dbReference type="EMBL" id="SFK09325.1"/>
    </source>
</evidence>
<feature type="domain" description="Methionyl/Leucyl tRNA synthetase" evidence="13">
    <location>
        <begin position="39"/>
        <end position="170"/>
    </location>
</feature>
<sequence>MSFNHKSIEKKWQDFWSSNQTFKTTEDDNKENFYALDMFPYPSGQGLHVGHPEGYTATDIISRMKRAQGYNVLHPMGWDAFGLPAEQYALDTGNDPAEFTEKNIQTFKRQINSLGFSYDWEREINTTDPDYYKWTQWIFIKLYEKGLAYEAEVPVNWCPALGTVLANEEVIDGKSERGGHPVYRKPMKQWMLKITAYADRLLEDLEEVDWPEHIKDMQRNWIGKSEGANVIFSIKDTDLDFTVFTTRPDTLFGATYAVLAPESELIDQITSEDQKEAVKTYIKEVSVKSDLERTDLNKDKTGVFTGAYAINPINGKEIPIWIADYVLASYGTGAIMAVPAHDERDWEFAKKYDLEIISVLEGGDVKEAAFTEDGPHIHSDFLDGLNKEEAISKIIDYLEEKQVGERKTTYRLRDWLFARQRYWGEPIPVIHWEDGTTTTVPEADLPIELPKTDEIKPSGTGESPLAVIEEWVNVTDPQTGKKGKRDTNTMPQWAGSSWYFLRFIDPENPEQIADSEKLKKWLPVDLYIGGAEHAVLHLLYARFWHKFLYDLGIVPTKEPFERLYNQGMILGENNEKMSKSKGNVVNPDDVVEEFGADTLRVYEMFMGPLDAAIAWSTDGLEGSRKFLDRVWRLLIDEEDRLRDRITTINNGELDIVYNQTVKKVTQDFVNLQFNTGISQLMVFVNAAYKAEGLPVDYIKGFLKMLAPIAPHVGEELWSRVSQTGESISYEPWPTYDETKLVTDEVEVVFQVNGKIRGKAIASKNISKEELQQMAMENENIKEHLEGKTIRKVIVVPGKLVNIVAPN</sequence>
<evidence type="ECO:0000313" key="16">
    <source>
        <dbReference type="Proteomes" id="UP000199589"/>
    </source>
</evidence>
<proteinExistence type="inferred from homology"/>
<evidence type="ECO:0000256" key="6">
    <source>
        <dbReference type="ARBA" id="ARBA00022917"/>
    </source>
</evidence>
<feature type="short sequence motif" description="'KMSKS' region" evidence="9">
    <location>
        <begin position="576"/>
        <end position="580"/>
    </location>
</feature>
<name>A0A1I3WP95_9LACT</name>
<dbReference type="PROSITE" id="PS00178">
    <property type="entry name" value="AA_TRNA_LIGASE_I"/>
    <property type="match status" value="1"/>
</dbReference>
<dbReference type="CDD" id="cd07958">
    <property type="entry name" value="Anticodon_Ia_Leu_BEm"/>
    <property type="match status" value="1"/>
</dbReference>
<dbReference type="CDD" id="cd00812">
    <property type="entry name" value="LeuRS_core"/>
    <property type="match status" value="1"/>
</dbReference>
<feature type="domain" description="Methionyl/Valyl/Leucyl/Isoleucyl-tRNA synthetase anticodon-binding" evidence="12">
    <location>
        <begin position="657"/>
        <end position="768"/>
    </location>
</feature>
<dbReference type="AlphaFoldDB" id="A0A1I3WP95"/>
<dbReference type="PANTHER" id="PTHR43740:SF2">
    <property type="entry name" value="LEUCINE--TRNA LIGASE, MITOCHONDRIAL"/>
    <property type="match status" value="1"/>
</dbReference>
<dbReference type="FunFam" id="3.10.20.590:FF:000001">
    <property type="entry name" value="Leucine--tRNA ligase"/>
    <property type="match status" value="1"/>
</dbReference>
<evidence type="ECO:0000259" key="13">
    <source>
        <dbReference type="Pfam" id="PF09334"/>
    </source>
</evidence>
<evidence type="ECO:0000256" key="8">
    <source>
        <dbReference type="ARBA" id="ARBA00047469"/>
    </source>
</evidence>
<dbReference type="SUPFAM" id="SSF52374">
    <property type="entry name" value="Nucleotidylyl transferase"/>
    <property type="match status" value="1"/>
</dbReference>
<comment type="similarity">
    <text evidence="1 9 10">Belongs to the class-I aminoacyl-tRNA synthetase family.</text>
</comment>
<dbReference type="InterPro" id="IPR025709">
    <property type="entry name" value="Leu_tRNA-synth_edit"/>
</dbReference>
<dbReference type="GO" id="GO:0006429">
    <property type="term" value="P:leucyl-tRNA aminoacylation"/>
    <property type="evidence" value="ECO:0007669"/>
    <property type="project" value="UniProtKB-UniRule"/>
</dbReference>
<evidence type="ECO:0000256" key="1">
    <source>
        <dbReference type="ARBA" id="ARBA00005594"/>
    </source>
</evidence>
<dbReference type="InterPro" id="IPR002302">
    <property type="entry name" value="Leu-tRNA-ligase"/>
</dbReference>
<dbReference type="SUPFAM" id="SSF47323">
    <property type="entry name" value="Anticodon-binding domain of a subclass of class I aminoacyl-tRNA synthetases"/>
    <property type="match status" value="1"/>
</dbReference>
<keyword evidence="2 9" id="KW-0963">Cytoplasm</keyword>
<dbReference type="InterPro" id="IPR009008">
    <property type="entry name" value="Val/Leu/Ile-tRNA-synth_edit"/>
</dbReference>
<evidence type="ECO:0000256" key="5">
    <source>
        <dbReference type="ARBA" id="ARBA00022840"/>
    </source>
</evidence>
<dbReference type="GO" id="GO:0002161">
    <property type="term" value="F:aminoacyl-tRNA deacylase activity"/>
    <property type="evidence" value="ECO:0007669"/>
    <property type="project" value="InterPro"/>
</dbReference>
<dbReference type="InterPro" id="IPR009080">
    <property type="entry name" value="tRNAsynth_Ia_anticodon-bd"/>
</dbReference>
<feature type="domain" description="Aminoacyl-tRNA synthetase class Ia" evidence="11">
    <location>
        <begin position="412"/>
        <end position="611"/>
    </location>
</feature>
<feature type="domain" description="Leucyl-tRNA synthetase editing" evidence="14">
    <location>
        <begin position="219"/>
        <end position="399"/>
    </location>
</feature>
<comment type="catalytic activity">
    <reaction evidence="8 9">
        <text>tRNA(Leu) + L-leucine + ATP = L-leucyl-tRNA(Leu) + AMP + diphosphate</text>
        <dbReference type="Rhea" id="RHEA:11688"/>
        <dbReference type="Rhea" id="RHEA-COMP:9613"/>
        <dbReference type="Rhea" id="RHEA-COMP:9622"/>
        <dbReference type="ChEBI" id="CHEBI:30616"/>
        <dbReference type="ChEBI" id="CHEBI:33019"/>
        <dbReference type="ChEBI" id="CHEBI:57427"/>
        <dbReference type="ChEBI" id="CHEBI:78442"/>
        <dbReference type="ChEBI" id="CHEBI:78494"/>
        <dbReference type="ChEBI" id="CHEBI:456215"/>
        <dbReference type="EC" id="6.1.1.4"/>
    </reaction>
</comment>
<evidence type="ECO:0000256" key="4">
    <source>
        <dbReference type="ARBA" id="ARBA00022741"/>
    </source>
</evidence>
<dbReference type="HAMAP" id="MF_00049_B">
    <property type="entry name" value="Leu_tRNA_synth_B"/>
    <property type="match status" value="1"/>
</dbReference>
<dbReference type="FunFam" id="3.40.50.620:FF:000077">
    <property type="entry name" value="Leucine--tRNA ligase"/>
    <property type="match status" value="1"/>
</dbReference>
<dbReference type="InterPro" id="IPR001412">
    <property type="entry name" value="aa-tRNA-synth_I_CS"/>
</dbReference>
<evidence type="ECO:0000259" key="14">
    <source>
        <dbReference type="Pfam" id="PF13603"/>
    </source>
</evidence>
<dbReference type="InterPro" id="IPR013155">
    <property type="entry name" value="M/V/L/I-tRNA-synth_anticd-bd"/>
</dbReference>
<organism evidence="15 16">
    <name type="scientific">Marinilactibacillus piezotolerans</name>
    <dbReference type="NCBI Taxonomy" id="258723"/>
    <lineage>
        <taxon>Bacteria</taxon>
        <taxon>Bacillati</taxon>
        <taxon>Bacillota</taxon>
        <taxon>Bacilli</taxon>
        <taxon>Lactobacillales</taxon>
        <taxon>Carnobacteriaceae</taxon>
        <taxon>Marinilactibacillus</taxon>
    </lineage>
</organism>
<dbReference type="Gene3D" id="3.40.50.620">
    <property type="entry name" value="HUPs"/>
    <property type="match status" value="2"/>
</dbReference>
<keyword evidence="7 9" id="KW-0030">Aminoacyl-tRNA synthetase</keyword>
<dbReference type="PANTHER" id="PTHR43740">
    <property type="entry name" value="LEUCYL-TRNA SYNTHETASE"/>
    <property type="match status" value="1"/>
</dbReference>
<dbReference type="Pfam" id="PF13603">
    <property type="entry name" value="tRNA-synt_1_2"/>
    <property type="match status" value="1"/>
</dbReference>
<keyword evidence="5 9" id="KW-0067">ATP-binding</keyword>